<reference evidence="10 11" key="1">
    <citation type="journal article" date="2015" name="Nat. Commun.">
        <title>Genomic and transcriptomic evidence for scavenging of diverse organic compounds by widespread deep-sea archaea.</title>
        <authorList>
            <person name="Li M."/>
            <person name="Baker B.J."/>
            <person name="Anantharaman K."/>
            <person name="Jain S."/>
            <person name="Breier J.A."/>
            <person name="Dick G.J."/>
        </authorList>
    </citation>
    <scope>NUCLEOTIDE SEQUENCE [LARGE SCALE GENOMIC DNA]</scope>
    <source>
        <strain evidence="10">Cayman_51_deep</strain>
    </source>
</reference>
<comment type="cofactor">
    <cofactor evidence="2">
        <name>Mg(2+)</name>
        <dbReference type="ChEBI" id="CHEBI:18420"/>
    </cofactor>
</comment>
<evidence type="ECO:0000259" key="9">
    <source>
        <dbReference type="PROSITE" id="PS50972"/>
    </source>
</evidence>
<evidence type="ECO:0000256" key="7">
    <source>
        <dbReference type="ARBA" id="ARBA00022842"/>
    </source>
</evidence>
<dbReference type="PANTHER" id="PTHR20941">
    <property type="entry name" value="FOLATE SYNTHESIS PROTEINS"/>
    <property type="match status" value="1"/>
</dbReference>
<proteinExistence type="predicted"/>
<keyword evidence="5" id="KW-0808">Transferase</keyword>
<dbReference type="AlphaFoldDB" id="A0A2V3HQR8"/>
<evidence type="ECO:0000256" key="2">
    <source>
        <dbReference type="ARBA" id="ARBA00001946"/>
    </source>
</evidence>
<dbReference type="CDD" id="cd00739">
    <property type="entry name" value="DHPS"/>
    <property type="match status" value="1"/>
</dbReference>
<dbReference type="Gene3D" id="3.20.20.20">
    <property type="entry name" value="Dihydropteroate synthase-like"/>
    <property type="match status" value="1"/>
</dbReference>
<dbReference type="GO" id="GO:0046872">
    <property type="term" value="F:metal ion binding"/>
    <property type="evidence" value="ECO:0007669"/>
    <property type="project" value="UniProtKB-KW"/>
</dbReference>
<dbReference type="EMBL" id="PSPG01000011">
    <property type="protein sequence ID" value="PXF21172.1"/>
    <property type="molecule type" value="Genomic_DNA"/>
</dbReference>
<dbReference type="PROSITE" id="PS50972">
    <property type="entry name" value="PTERIN_BINDING"/>
    <property type="match status" value="1"/>
</dbReference>
<dbReference type="Proteomes" id="UP000248161">
    <property type="component" value="Unassembled WGS sequence"/>
</dbReference>
<dbReference type="InterPro" id="IPR045031">
    <property type="entry name" value="DHP_synth-like"/>
</dbReference>
<evidence type="ECO:0000256" key="3">
    <source>
        <dbReference type="ARBA" id="ARBA00004763"/>
    </source>
</evidence>
<name>A0A2V3HQR8_9ARCH</name>
<protein>
    <recommendedName>
        <fullName evidence="4">dihydropteroate synthase</fullName>
        <ecNumber evidence="4">2.5.1.15</ecNumber>
    </recommendedName>
</protein>
<dbReference type="GO" id="GO:0005829">
    <property type="term" value="C:cytosol"/>
    <property type="evidence" value="ECO:0007669"/>
    <property type="project" value="TreeGrafter"/>
</dbReference>
<evidence type="ECO:0000313" key="10">
    <source>
        <dbReference type="EMBL" id="PXF21172.1"/>
    </source>
</evidence>
<evidence type="ECO:0000313" key="11">
    <source>
        <dbReference type="Proteomes" id="UP000248161"/>
    </source>
</evidence>
<feature type="domain" description="Pterin-binding" evidence="9">
    <location>
        <begin position="16"/>
        <end position="271"/>
    </location>
</feature>
<dbReference type="InterPro" id="IPR011005">
    <property type="entry name" value="Dihydropteroate_synth-like_sf"/>
</dbReference>
<keyword evidence="7" id="KW-0460">Magnesium</keyword>
<evidence type="ECO:0000256" key="4">
    <source>
        <dbReference type="ARBA" id="ARBA00012458"/>
    </source>
</evidence>
<keyword evidence="8" id="KW-0289">Folate biosynthesis</keyword>
<dbReference type="PROSITE" id="PS00793">
    <property type="entry name" value="DHPS_2"/>
    <property type="match status" value="1"/>
</dbReference>
<comment type="catalytic activity">
    <reaction evidence="1">
        <text>(7,8-dihydropterin-6-yl)methyl diphosphate + 4-aminobenzoate = 7,8-dihydropteroate + diphosphate</text>
        <dbReference type="Rhea" id="RHEA:19949"/>
        <dbReference type="ChEBI" id="CHEBI:17836"/>
        <dbReference type="ChEBI" id="CHEBI:17839"/>
        <dbReference type="ChEBI" id="CHEBI:33019"/>
        <dbReference type="ChEBI" id="CHEBI:72950"/>
        <dbReference type="EC" id="2.5.1.15"/>
    </reaction>
</comment>
<dbReference type="InterPro" id="IPR006390">
    <property type="entry name" value="DHP_synth_dom"/>
</dbReference>
<dbReference type="GO" id="GO:0046656">
    <property type="term" value="P:folic acid biosynthetic process"/>
    <property type="evidence" value="ECO:0007669"/>
    <property type="project" value="UniProtKB-KW"/>
</dbReference>
<organism evidence="10 11">
    <name type="scientific">Candidatus Thalassarchaeum betae</name>
    <dbReference type="NCBI Taxonomy" id="2599289"/>
    <lineage>
        <taxon>Archaea</taxon>
        <taxon>Methanobacteriati</taxon>
        <taxon>Thermoplasmatota</taxon>
        <taxon>Candidatus Poseidoniia</taxon>
        <taxon>Candidatus Poseidoniales</taxon>
        <taxon>Candidatus Thalassarchaeaceae</taxon>
        <taxon>Candidatus Thalassarchaeum</taxon>
    </lineage>
</organism>
<dbReference type="PANTHER" id="PTHR20941:SF1">
    <property type="entry name" value="FOLIC ACID SYNTHESIS PROTEIN FOL1"/>
    <property type="match status" value="1"/>
</dbReference>
<comment type="caution">
    <text evidence="10">The sequence shown here is derived from an EMBL/GenBank/DDBJ whole genome shotgun (WGS) entry which is preliminary data.</text>
</comment>
<evidence type="ECO:0000256" key="6">
    <source>
        <dbReference type="ARBA" id="ARBA00022723"/>
    </source>
</evidence>
<evidence type="ECO:0000256" key="5">
    <source>
        <dbReference type="ARBA" id="ARBA00022679"/>
    </source>
</evidence>
<dbReference type="Pfam" id="PF00809">
    <property type="entry name" value="Pterin_bind"/>
    <property type="match status" value="1"/>
</dbReference>
<dbReference type="EC" id="2.5.1.15" evidence="4"/>
<keyword evidence="6" id="KW-0479">Metal-binding</keyword>
<dbReference type="SUPFAM" id="SSF51717">
    <property type="entry name" value="Dihydropteroate synthetase-like"/>
    <property type="match status" value="1"/>
</dbReference>
<dbReference type="GO" id="GO:0004156">
    <property type="term" value="F:dihydropteroate synthase activity"/>
    <property type="evidence" value="ECO:0007669"/>
    <property type="project" value="UniProtKB-EC"/>
</dbReference>
<evidence type="ECO:0000256" key="8">
    <source>
        <dbReference type="ARBA" id="ARBA00022909"/>
    </source>
</evidence>
<dbReference type="InterPro" id="IPR000489">
    <property type="entry name" value="Pterin-binding_dom"/>
</dbReference>
<dbReference type="GO" id="GO:0046654">
    <property type="term" value="P:tetrahydrofolate biosynthetic process"/>
    <property type="evidence" value="ECO:0007669"/>
    <property type="project" value="TreeGrafter"/>
</dbReference>
<gene>
    <name evidence="10" type="primary">folP</name>
    <name evidence="10" type="ORF">CXX69_05310</name>
</gene>
<accession>A0A2V3HQR8</accession>
<dbReference type="NCBIfam" id="TIGR01496">
    <property type="entry name" value="DHPS"/>
    <property type="match status" value="1"/>
</dbReference>
<sequence>MADWRPILNRRNGGIPRIMGVLNLTPDSFHADSRVASLEEAVRRASDMVRNGAELIDVGGESTRPGAAPVDPSEEVRRAIPVVEAIRNALPSACISIDTRRAGVARAALDAGADMVNDVSALSDPEMVDVVSEHGCPVCIMHMQGLPESMQDDPGYGDVVAEVRRVLGNASRSLFDMGVEPEMVIADPGIGFGKSLEHNLALLAAGREVVPDHRMALMWGVSRKTMFHHLLGREDTRERLAGTLGVAAKAVGRGVDIIRVHDVAEHADLFAAMSALEGG</sequence>
<comment type="pathway">
    <text evidence="3">Cofactor biosynthesis; tetrahydrofolate biosynthesis; 7,8-dihydrofolate from 2-amino-4-hydroxy-6-hydroxymethyl-7,8-dihydropteridine diphosphate and 4-aminobenzoate: step 1/2.</text>
</comment>
<evidence type="ECO:0000256" key="1">
    <source>
        <dbReference type="ARBA" id="ARBA00000012"/>
    </source>
</evidence>